<dbReference type="SUPFAM" id="SSF53383">
    <property type="entry name" value="PLP-dependent transferases"/>
    <property type="match status" value="1"/>
</dbReference>
<name>A0A9D1I170_9FIRM</name>
<evidence type="ECO:0000313" key="4">
    <source>
        <dbReference type="Proteomes" id="UP000824090"/>
    </source>
</evidence>
<dbReference type="GO" id="GO:0030170">
    <property type="term" value="F:pyridoxal phosphate binding"/>
    <property type="evidence" value="ECO:0007669"/>
    <property type="project" value="InterPro"/>
</dbReference>
<protein>
    <submittedName>
        <fullName evidence="3">Aminotransferase class III-fold pyridoxal phosphate-dependent enzyme</fullName>
    </submittedName>
</protein>
<accession>A0A9D1I170</accession>
<comment type="caution">
    <text evidence="3">The sequence shown here is derived from an EMBL/GenBank/DDBJ whole genome shotgun (WGS) entry which is preliminary data.</text>
</comment>
<dbReference type="Gene3D" id="3.40.640.10">
    <property type="entry name" value="Type I PLP-dependent aspartate aminotransferase-like (Major domain)"/>
    <property type="match status" value="1"/>
</dbReference>
<feature type="non-terminal residue" evidence="3">
    <location>
        <position position="1"/>
    </location>
</feature>
<dbReference type="EMBL" id="DVMP01000021">
    <property type="protein sequence ID" value="HIU25060.1"/>
    <property type="molecule type" value="Genomic_DNA"/>
</dbReference>
<evidence type="ECO:0000313" key="3">
    <source>
        <dbReference type="EMBL" id="HIU25060.1"/>
    </source>
</evidence>
<dbReference type="PANTHER" id="PTHR43713">
    <property type="entry name" value="GLUTAMATE-1-SEMIALDEHYDE 2,1-AMINOMUTASE"/>
    <property type="match status" value="1"/>
</dbReference>
<reference evidence="3" key="1">
    <citation type="submission" date="2020-10" db="EMBL/GenBank/DDBJ databases">
        <authorList>
            <person name="Gilroy R."/>
        </authorList>
    </citation>
    <scope>NUCLEOTIDE SEQUENCE</scope>
    <source>
        <strain evidence="3">ChiHcec3-6078</strain>
    </source>
</reference>
<sequence>KVREIADRENIVLIFDEVITGLRMRPGSAQGYYGVYPDLTTAAKAIGGGLPIALIGGKAEIMDHFSPFGEVVMSGTYTGSLMPVMAAVECMRMALEPGFYDYFDKIGGRLFEGINSLFKQYGIPGHVRGIGARWALYFGVEDPEDDFDFRKIAGEFDRGLDKRFVTEALKRGLWFHDTPTDITPAHRALTTAHTMADIDETLEKTEEIFKVIR</sequence>
<reference evidence="3" key="2">
    <citation type="journal article" date="2021" name="PeerJ">
        <title>Extensive microbial diversity within the chicken gut microbiome revealed by metagenomics and culture.</title>
        <authorList>
            <person name="Gilroy R."/>
            <person name="Ravi A."/>
            <person name="Getino M."/>
            <person name="Pursley I."/>
            <person name="Horton D.L."/>
            <person name="Alikhan N.F."/>
            <person name="Baker D."/>
            <person name="Gharbi K."/>
            <person name="Hall N."/>
            <person name="Watson M."/>
            <person name="Adriaenssens E.M."/>
            <person name="Foster-Nyarko E."/>
            <person name="Jarju S."/>
            <person name="Secka A."/>
            <person name="Antonio M."/>
            <person name="Oren A."/>
            <person name="Chaudhuri R.R."/>
            <person name="La Ragione R."/>
            <person name="Hildebrand F."/>
            <person name="Pallen M.J."/>
        </authorList>
    </citation>
    <scope>NUCLEOTIDE SEQUENCE</scope>
    <source>
        <strain evidence="3">ChiHcec3-6078</strain>
    </source>
</reference>
<dbReference type="Gene3D" id="3.90.1150.10">
    <property type="entry name" value="Aspartate Aminotransferase, domain 1"/>
    <property type="match status" value="1"/>
</dbReference>
<organism evidence="3 4">
    <name type="scientific">Candidatus Allocopromorpha excrementigallinarum</name>
    <dbReference type="NCBI Taxonomy" id="2840742"/>
    <lineage>
        <taxon>Bacteria</taxon>
        <taxon>Bacillati</taxon>
        <taxon>Bacillota</taxon>
        <taxon>Clostridia</taxon>
        <taxon>Eubacteriales</taxon>
        <taxon>Eubacteriaceae</taxon>
        <taxon>Eubacteriaceae incertae sedis</taxon>
        <taxon>Candidatus Allocopromorpha</taxon>
    </lineage>
</organism>
<proteinExistence type="predicted"/>
<dbReference type="InterPro" id="IPR015424">
    <property type="entry name" value="PyrdxlP-dep_Trfase"/>
</dbReference>
<gene>
    <name evidence="3" type="ORF">IAC50_00990</name>
</gene>
<comment type="cofactor">
    <cofactor evidence="1">
        <name>pyridoxal 5'-phosphate</name>
        <dbReference type="ChEBI" id="CHEBI:597326"/>
    </cofactor>
</comment>
<dbReference type="PANTHER" id="PTHR43713:SF3">
    <property type="entry name" value="GLUTAMATE-1-SEMIALDEHYDE 2,1-AMINOMUTASE 1, CHLOROPLASTIC-RELATED"/>
    <property type="match status" value="1"/>
</dbReference>
<keyword evidence="2" id="KW-0663">Pyridoxal phosphate</keyword>
<dbReference type="Proteomes" id="UP000824090">
    <property type="component" value="Unassembled WGS sequence"/>
</dbReference>
<keyword evidence="3" id="KW-0032">Aminotransferase</keyword>
<evidence type="ECO:0000256" key="2">
    <source>
        <dbReference type="ARBA" id="ARBA00022898"/>
    </source>
</evidence>
<dbReference type="Pfam" id="PF00202">
    <property type="entry name" value="Aminotran_3"/>
    <property type="match status" value="1"/>
</dbReference>
<dbReference type="InterPro" id="IPR049704">
    <property type="entry name" value="Aminotrans_3_PPA_site"/>
</dbReference>
<dbReference type="PROSITE" id="PS00600">
    <property type="entry name" value="AA_TRANSFER_CLASS_3"/>
    <property type="match status" value="1"/>
</dbReference>
<dbReference type="InterPro" id="IPR015422">
    <property type="entry name" value="PyrdxlP-dep_Trfase_small"/>
</dbReference>
<keyword evidence="3" id="KW-0808">Transferase</keyword>
<evidence type="ECO:0000256" key="1">
    <source>
        <dbReference type="ARBA" id="ARBA00001933"/>
    </source>
</evidence>
<dbReference type="AlphaFoldDB" id="A0A9D1I170"/>
<dbReference type="InterPro" id="IPR005814">
    <property type="entry name" value="Aminotrans_3"/>
</dbReference>
<dbReference type="GO" id="GO:0008483">
    <property type="term" value="F:transaminase activity"/>
    <property type="evidence" value="ECO:0007669"/>
    <property type="project" value="UniProtKB-KW"/>
</dbReference>
<dbReference type="InterPro" id="IPR015421">
    <property type="entry name" value="PyrdxlP-dep_Trfase_major"/>
</dbReference>